<feature type="non-terminal residue" evidence="10">
    <location>
        <position position="1"/>
    </location>
</feature>
<name>A0A699KSM0_TANCI</name>
<proteinExistence type="inferred from homology"/>
<comment type="caution">
    <text evidence="10">The sequence shown here is derived from an EMBL/GenBank/DDBJ whole genome shotgun (WGS) entry which is preliminary data.</text>
</comment>
<protein>
    <submittedName>
        <fullName evidence="10">Nicalin-1-like isoform X2</fullName>
    </submittedName>
</protein>
<evidence type="ECO:0000313" key="10">
    <source>
        <dbReference type="EMBL" id="GFB03741.1"/>
    </source>
</evidence>
<comment type="subcellular location">
    <subcellularLocation>
        <location evidence="1">Endoplasmic reticulum membrane</location>
        <topology evidence="1">Single-pass membrane protein</topology>
    </subcellularLocation>
</comment>
<evidence type="ECO:0000256" key="3">
    <source>
        <dbReference type="ARBA" id="ARBA00022692"/>
    </source>
</evidence>
<dbReference type="EMBL" id="BKCJ010538540">
    <property type="protein sequence ID" value="GFB03741.1"/>
    <property type="molecule type" value="Genomic_DNA"/>
</dbReference>
<keyword evidence="7 9" id="KW-0472">Membrane</keyword>
<keyword evidence="4" id="KW-0732">Signal</keyword>
<sequence length="92" mass="10271">SCVVELCDASTVELADHVVEVNLQHDVLDGMFTFYDSTVSTLQIFQVDLLLLLGLGSYLITLFSLLVINTRGLDDLIIRCKCANKPGIRMYF</sequence>
<gene>
    <name evidence="10" type="ORF">Tci_675712</name>
</gene>
<keyword evidence="8" id="KW-0325">Glycoprotein</keyword>
<evidence type="ECO:0000256" key="9">
    <source>
        <dbReference type="SAM" id="Phobius"/>
    </source>
</evidence>
<evidence type="ECO:0000256" key="2">
    <source>
        <dbReference type="ARBA" id="ARBA00007717"/>
    </source>
</evidence>
<dbReference type="GO" id="GO:0009966">
    <property type="term" value="P:regulation of signal transduction"/>
    <property type="evidence" value="ECO:0007669"/>
    <property type="project" value="InterPro"/>
</dbReference>
<dbReference type="InterPro" id="IPR016574">
    <property type="entry name" value="Nicalin"/>
</dbReference>
<accession>A0A699KSM0</accession>
<keyword evidence="3 9" id="KW-0812">Transmembrane</keyword>
<evidence type="ECO:0000256" key="5">
    <source>
        <dbReference type="ARBA" id="ARBA00022824"/>
    </source>
</evidence>
<organism evidence="10">
    <name type="scientific">Tanacetum cinerariifolium</name>
    <name type="common">Dalmatian daisy</name>
    <name type="synonym">Chrysanthemum cinerariifolium</name>
    <dbReference type="NCBI Taxonomy" id="118510"/>
    <lineage>
        <taxon>Eukaryota</taxon>
        <taxon>Viridiplantae</taxon>
        <taxon>Streptophyta</taxon>
        <taxon>Embryophyta</taxon>
        <taxon>Tracheophyta</taxon>
        <taxon>Spermatophyta</taxon>
        <taxon>Magnoliopsida</taxon>
        <taxon>eudicotyledons</taxon>
        <taxon>Gunneridae</taxon>
        <taxon>Pentapetalae</taxon>
        <taxon>asterids</taxon>
        <taxon>campanulids</taxon>
        <taxon>Asterales</taxon>
        <taxon>Asteraceae</taxon>
        <taxon>Asteroideae</taxon>
        <taxon>Anthemideae</taxon>
        <taxon>Anthemidinae</taxon>
        <taxon>Tanacetum</taxon>
    </lineage>
</organism>
<evidence type="ECO:0000256" key="6">
    <source>
        <dbReference type="ARBA" id="ARBA00022989"/>
    </source>
</evidence>
<evidence type="ECO:0000256" key="4">
    <source>
        <dbReference type="ARBA" id="ARBA00022729"/>
    </source>
</evidence>
<keyword evidence="5" id="KW-0256">Endoplasmic reticulum</keyword>
<dbReference type="PANTHER" id="PTHR31826">
    <property type="entry name" value="NICALIN"/>
    <property type="match status" value="1"/>
</dbReference>
<dbReference type="GO" id="GO:0005789">
    <property type="term" value="C:endoplasmic reticulum membrane"/>
    <property type="evidence" value="ECO:0007669"/>
    <property type="project" value="UniProtKB-SubCell"/>
</dbReference>
<evidence type="ECO:0000256" key="7">
    <source>
        <dbReference type="ARBA" id="ARBA00023136"/>
    </source>
</evidence>
<comment type="similarity">
    <text evidence="2">Belongs to the nicastrin family.</text>
</comment>
<feature type="transmembrane region" description="Helical" evidence="9">
    <location>
        <begin position="49"/>
        <end position="69"/>
    </location>
</feature>
<keyword evidence="6 9" id="KW-1133">Transmembrane helix</keyword>
<dbReference type="AlphaFoldDB" id="A0A699KSM0"/>
<evidence type="ECO:0000256" key="8">
    <source>
        <dbReference type="ARBA" id="ARBA00023180"/>
    </source>
</evidence>
<reference evidence="10" key="1">
    <citation type="journal article" date="2019" name="Sci. Rep.">
        <title>Draft genome of Tanacetum cinerariifolium, the natural source of mosquito coil.</title>
        <authorList>
            <person name="Yamashiro T."/>
            <person name="Shiraishi A."/>
            <person name="Satake H."/>
            <person name="Nakayama K."/>
        </authorList>
    </citation>
    <scope>NUCLEOTIDE SEQUENCE</scope>
</reference>
<evidence type="ECO:0000256" key="1">
    <source>
        <dbReference type="ARBA" id="ARBA00004389"/>
    </source>
</evidence>